<feature type="region of interest" description="Disordered" evidence="1">
    <location>
        <begin position="25"/>
        <end position="45"/>
    </location>
</feature>
<dbReference type="KEGG" id="mmob:F6R98_15335"/>
<dbReference type="AlphaFoldDB" id="A0A5Q0BNQ3"/>
<sequence>MRAGIAETLETSELTSIQQRIADLSGMGAASGNNPRNAQNSGNPYAETSTWAALMPSDATSRSGWAHPFAFEGYLELIGWRGRALHPTRRDFIQEDQAKLRNRLGFRRQNVYQ</sequence>
<keyword evidence="3" id="KW-1185">Reference proteome</keyword>
<feature type="compositionally biased region" description="Polar residues" evidence="1">
    <location>
        <begin position="31"/>
        <end position="45"/>
    </location>
</feature>
<dbReference type="Proteomes" id="UP000325755">
    <property type="component" value="Chromosome"/>
</dbReference>
<dbReference type="OrthoDB" id="9814067at2"/>
<dbReference type="EMBL" id="CP044205">
    <property type="protein sequence ID" value="QFY43834.1"/>
    <property type="molecule type" value="Genomic_DNA"/>
</dbReference>
<name>A0A5Q0BNQ3_9GAMM</name>
<accession>A0A5Q0BNQ3</accession>
<gene>
    <name evidence="2" type="ORF">F6R98_15335</name>
</gene>
<dbReference type="RefSeq" id="WP_153249810.1">
    <property type="nucleotide sequence ID" value="NZ_CP044205.1"/>
</dbReference>
<organism evidence="2 3">
    <name type="scientific">Candidatus Methylospira mobilis</name>
    <dbReference type="NCBI Taxonomy" id="1808979"/>
    <lineage>
        <taxon>Bacteria</taxon>
        <taxon>Pseudomonadati</taxon>
        <taxon>Pseudomonadota</taxon>
        <taxon>Gammaproteobacteria</taxon>
        <taxon>Methylococcales</taxon>
        <taxon>Methylococcaceae</taxon>
        <taxon>Candidatus Methylospira</taxon>
    </lineage>
</organism>
<dbReference type="InParanoid" id="A0A5Q0BNQ3"/>
<evidence type="ECO:0000256" key="1">
    <source>
        <dbReference type="SAM" id="MobiDB-lite"/>
    </source>
</evidence>
<reference evidence="2 3" key="1">
    <citation type="submission" date="2019-09" db="EMBL/GenBank/DDBJ databases">
        <title>Ecophysiology of the spiral-shaped methanotroph Methylospira mobilis as revealed by the complete genome sequence.</title>
        <authorList>
            <person name="Oshkin I.Y."/>
            <person name="Dedysh S.N."/>
            <person name="Miroshnikov K."/>
            <person name="Danilova O.V."/>
            <person name="Hakobyan A."/>
            <person name="Liesack W."/>
        </authorList>
    </citation>
    <scope>NUCLEOTIDE SEQUENCE [LARGE SCALE GENOMIC DNA]</scope>
    <source>
        <strain evidence="2 3">Shm1</strain>
    </source>
</reference>
<evidence type="ECO:0000313" key="2">
    <source>
        <dbReference type="EMBL" id="QFY43834.1"/>
    </source>
</evidence>
<protein>
    <submittedName>
        <fullName evidence="2">Uncharacterized protein</fullName>
    </submittedName>
</protein>
<proteinExistence type="predicted"/>
<evidence type="ECO:0000313" key="3">
    <source>
        <dbReference type="Proteomes" id="UP000325755"/>
    </source>
</evidence>